<dbReference type="InterPro" id="IPR002347">
    <property type="entry name" value="SDR_fam"/>
</dbReference>
<dbReference type="EMBL" id="QWLV01000006">
    <property type="protein sequence ID" value="RHW17021.1"/>
    <property type="molecule type" value="Genomic_DNA"/>
</dbReference>
<gene>
    <name evidence="3" type="ORF">D1610_12910</name>
</gene>
<evidence type="ECO:0000256" key="1">
    <source>
        <dbReference type="ARBA" id="ARBA00006484"/>
    </source>
</evidence>
<name>A0A396RTN2_9SPHN</name>
<dbReference type="AlphaFoldDB" id="A0A396RTN2"/>
<comment type="similarity">
    <text evidence="1">Belongs to the short-chain dehydrogenases/reductases (SDR) family.</text>
</comment>
<sequence>MKLALVTGGTRRLGAAIAARLAEDGYTLALHAHDHPEPEGVEGRVFTADLADADEARALIPRVAQAFGAPPSLLVNSAALFAEDGFGRIDPELAVRHYRINTLAPALLIEAMAAAGGEGDRSVVNILDQRIAHPHGDQLGYTLSKCALAGLTQAAARALAPALRVNAVAPGLTLPTDDYAPGQMERLAQLMPLDRLPDPAGIADAVAWLAGAEASTGQILYVDGGASLVAFDRDFVKLGMEKKNLFPT</sequence>
<comment type="caution">
    <text evidence="3">The sequence shown here is derived from an EMBL/GenBank/DDBJ whole genome shotgun (WGS) entry which is preliminary data.</text>
</comment>
<dbReference type="SUPFAM" id="SSF51735">
    <property type="entry name" value="NAD(P)-binding Rossmann-fold domains"/>
    <property type="match status" value="1"/>
</dbReference>
<protein>
    <submittedName>
        <fullName evidence="3">SDR family oxidoreductase</fullName>
    </submittedName>
</protein>
<evidence type="ECO:0000313" key="4">
    <source>
        <dbReference type="Proteomes" id="UP000266693"/>
    </source>
</evidence>
<proteinExistence type="inferred from homology"/>
<dbReference type="InterPro" id="IPR036291">
    <property type="entry name" value="NAD(P)-bd_dom_sf"/>
</dbReference>
<dbReference type="PANTHER" id="PTHR43639">
    <property type="entry name" value="OXIDOREDUCTASE, SHORT-CHAIN DEHYDROGENASE/REDUCTASE FAMILY (AFU_ORTHOLOGUE AFUA_5G02870)"/>
    <property type="match status" value="1"/>
</dbReference>
<dbReference type="PANTHER" id="PTHR43639:SF1">
    <property type="entry name" value="SHORT-CHAIN DEHYDROGENASE_REDUCTASE FAMILY PROTEIN"/>
    <property type="match status" value="1"/>
</dbReference>
<reference evidence="3 4" key="1">
    <citation type="submission" date="2018-08" db="EMBL/GenBank/DDBJ databases">
        <title>The multiple taxonomic identification of Sphingomonas gilva.</title>
        <authorList>
            <person name="Zhu D."/>
            <person name="Zheng S."/>
        </authorList>
    </citation>
    <scope>NUCLEOTIDE SEQUENCE [LARGE SCALE GENOMIC DNA]</scope>
    <source>
        <strain evidence="3 4">ZDH117</strain>
    </source>
</reference>
<evidence type="ECO:0000313" key="3">
    <source>
        <dbReference type="EMBL" id="RHW17021.1"/>
    </source>
</evidence>
<evidence type="ECO:0000256" key="2">
    <source>
        <dbReference type="ARBA" id="ARBA00023002"/>
    </source>
</evidence>
<organism evidence="3 4">
    <name type="scientific">Sphingomonas gilva</name>
    <dbReference type="NCBI Taxonomy" id="2305907"/>
    <lineage>
        <taxon>Bacteria</taxon>
        <taxon>Pseudomonadati</taxon>
        <taxon>Pseudomonadota</taxon>
        <taxon>Alphaproteobacteria</taxon>
        <taxon>Sphingomonadales</taxon>
        <taxon>Sphingomonadaceae</taxon>
        <taxon>Sphingomonas</taxon>
    </lineage>
</organism>
<dbReference type="GO" id="GO:0016491">
    <property type="term" value="F:oxidoreductase activity"/>
    <property type="evidence" value="ECO:0007669"/>
    <property type="project" value="UniProtKB-KW"/>
</dbReference>
<dbReference type="OrthoDB" id="9786360at2"/>
<keyword evidence="2" id="KW-0560">Oxidoreductase</keyword>
<dbReference type="Proteomes" id="UP000266693">
    <property type="component" value="Unassembled WGS sequence"/>
</dbReference>
<keyword evidence="4" id="KW-1185">Reference proteome</keyword>
<dbReference type="RefSeq" id="WP_118864602.1">
    <property type="nucleotide sequence ID" value="NZ_QWLV01000006.1"/>
</dbReference>
<dbReference type="PRINTS" id="PR00081">
    <property type="entry name" value="GDHRDH"/>
</dbReference>
<dbReference type="Gene3D" id="3.40.50.720">
    <property type="entry name" value="NAD(P)-binding Rossmann-like Domain"/>
    <property type="match status" value="1"/>
</dbReference>
<accession>A0A396RTN2</accession>
<dbReference type="Pfam" id="PF13561">
    <property type="entry name" value="adh_short_C2"/>
    <property type="match status" value="1"/>
</dbReference>